<organism evidence="1 2">
    <name type="scientific">Heyndrickxia camelliae</name>
    <dbReference type="NCBI Taxonomy" id="1707093"/>
    <lineage>
        <taxon>Bacteria</taxon>
        <taxon>Bacillati</taxon>
        <taxon>Bacillota</taxon>
        <taxon>Bacilli</taxon>
        <taxon>Bacillales</taxon>
        <taxon>Bacillaceae</taxon>
        <taxon>Heyndrickxia</taxon>
    </lineage>
</organism>
<proteinExistence type="predicted"/>
<evidence type="ECO:0000313" key="2">
    <source>
        <dbReference type="Proteomes" id="UP000233440"/>
    </source>
</evidence>
<dbReference type="EMBL" id="PIQO01000036">
    <property type="protein sequence ID" value="PKR82592.1"/>
    <property type="molecule type" value="Genomic_DNA"/>
</dbReference>
<gene>
    <name evidence="1" type="ORF">CWO92_23705</name>
</gene>
<reference evidence="1 2" key="1">
    <citation type="submission" date="2017-11" db="EMBL/GenBank/DDBJ databases">
        <title>Bacillus camelliae sp. nov., isolated from pu'er tea.</title>
        <authorList>
            <person name="Niu L."/>
        </authorList>
    </citation>
    <scope>NUCLEOTIDE SEQUENCE [LARGE SCALE GENOMIC DNA]</scope>
    <source>
        <strain evidence="1 2">7578-1</strain>
    </source>
</reference>
<protein>
    <submittedName>
        <fullName evidence="1">Uncharacterized protein</fullName>
    </submittedName>
</protein>
<name>A0A2N3LD62_9BACI</name>
<dbReference type="Proteomes" id="UP000233440">
    <property type="component" value="Unassembled WGS sequence"/>
</dbReference>
<sequence length="88" mass="10133">MNAAEARKISKGNEPNLISQCADNIIKLTKIQIQTAAKEGHYSVGARYEIPWNIKEKVIPQVVLYFECLGYEVEHKQLTEIDLFIIKW</sequence>
<dbReference type="AlphaFoldDB" id="A0A2N3LD62"/>
<evidence type="ECO:0000313" key="1">
    <source>
        <dbReference type="EMBL" id="PKR82592.1"/>
    </source>
</evidence>
<accession>A0A2N3LD62</accession>
<dbReference type="RefSeq" id="WP_101356667.1">
    <property type="nucleotide sequence ID" value="NZ_PIQO01000036.1"/>
</dbReference>
<keyword evidence="2" id="KW-1185">Reference proteome</keyword>
<comment type="caution">
    <text evidence="1">The sequence shown here is derived from an EMBL/GenBank/DDBJ whole genome shotgun (WGS) entry which is preliminary data.</text>
</comment>